<accession>A0A8S5P5E8</accession>
<dbReference type="EMBL" id="BK015344">
    <property type="protein sequence ID" value="DAE02302.1"/>
    <property type="molecule type" value="Genomic_DNA"/>
</dbReference>
<name>A0A8S5P5E8_9CAUD</name>
<evidence type="ECO:0000313" key="1">
    <source>
        <dbReference type="EMBL" id="DAE02302.1"/>
    </source>
</evidence>
<sequence length="31" mass="3881">MLKDLIQLLSKWCNFLLELLDHINKRCIFRY</sequence>
<proteinExistence type="predicted"/>
<organism evidence="1">
    <name type="scientific">Herelleviridae sp. cttEB8</name>
    <dbReference type="NCBI Taxonomy" id="2825832"/>
    <lineage>
        <taxon>Viruses</taxon>
        <taxon>Duplodnaviria</taxon>
        <taxon>Heunggongvirae</taxon>
        <taxon>Uroviricota</taxon>
        <taxon>Caudoviricetes</taxon>
        <taxon>Herelleviridae</taxon>
    </lineage>
</organism>
<protein>
    <submittedName>
        <fullName evidence="1">Uncharacterized protein</fullName>
    </submittedName>
</protein>
<reference evidence="1" key="1">
    <citation type="journal article" date="2021" name="Proc. Natl. Acad. Sci. U.S.A.">
        <title>A Catalog of Tens of Thousands of Viruses from Human Metagenomes Reveals Hidden Associations with Chronic Diseases.</title>
        <authorList>
            <person name="Tisza M.J."/>
            <person name="Buck C.B."/>
        </authorList>
    </citation>
    <scope>NUCLEOTIDE SEQUENCE</scope>
    <source>
        <strain evidence="1">CttEB8</strain>
    </source>
</reference>